<protein>
    <recommendedName>
        <fullName evidence="3">Rod shape-determining protein MreD</fullName>
    </recommendedName>
</protein>
<dbReference type="AlphaFoldDB" id="A0A7V0LUG8"/>
<keyword evidence="1" id="KW-1133">Transmembrane helix</keyword>
<feature type="transmembrane region" description="Helical" evidence="1">
    <location>
        <begin position="119"/>
        <end position="136"/>
    </location>
</feature>
<evidence type="ECO:0000256" key="1">
    <source>
        <dbReference type="SAM" id="Phobius"/>
    </source>
</evidence>
<feature type="transmembrane region" description="Helical" evidence="1">
    <location>
        <begin position="32"/>
        <end position="56"/>
    </location>
</feature>
<evidence type="ECO:0008006" key="3">
    <source>
        <dbReference type="Google" id="ProtNLM"/>
    </source>
</evidence>
<evidence type="ECO:0000313" key="2">
    <source>
        <dbReference type="EMBL" id="HDL60186.1"/>
    </source>
</evidence>
<feature type="transmembrane region" description="Helical" evidence="1">
    <location>
        <begin position="63"/>
        <end position="81"/>
    </location>
</feature>
<dbReference type="Proteomes" id="UP000886381">
    <property type="component" value="Unassembled WGS sequence"/>
</dbReference>
<proteinExistence type="predicted"/>
<keyword evidence="1" id="KW-0472">Membrane</keyword>
<name>A0A7V0LUG8_UNCW3</name>
<accession>A0A7V0LUG8</accession>
<feature type="transmembrane region" description="Helical" evidence="1">
    <location>
        <begin position="87"/>
        <end position="107"/>
    </location>
</feature>
<comment type="caution">
    <text evidence="2">The sequence shown here is derived from an EMBL/GenBank/DDBJ whole genome shotgun (WGS) entry which is preliminary data.</text>
</comment>
<gene>
    <name evidence="2" type="ORF">ENH14_01890</name>
</gene>
<dbReference type="EMBL" id="DRDR01000082">
    <property type="protein sequence ID" value="HDL60186.1"/>
    <property type="molecule type" value="Genomic_DNA"/>
</dbReference>
<keyword evidence="1" id="KW-0812">Transmembrane</keyword>
<sequence length="137" mass="15565">MKRRITILLIIFFAAISQHLLPKNSPDIAIALLLPFFFTASPFWGFLAAFVIGILIDGISMRAFWISPILFVIFQQIIVFIRSTLNLRLFVTKTLVIFVLLLVYFGVKAILLDIQIINLSLKFLFTTLLSVAVTVVY</sequence>
<reference evidence="2" key="1">
    <citation type="journal article" date="2020" name="mSystems">
        <title>Genome- and Community-Level Interaction Insights into Carbon Utilization and Element Cycling Functions of Hydrothermarchaeota in Hydrothermal Sediment.</title>
        <authorList>
            <person name="Zhou Z."/>
            <person name="Liu Y."/>
            <person name="Xu W."/>
            <person name="Pan J."/>
            <person name="Luo Z.H."/>
            <person name="Li M."/>
        </authorList>
    </citation>
    <scope>NUCLEOTIDE SEQUENCE [LARGE SCALE GENOMIC DNA]</scope>
    <source>
        <strain evidence="2">HyVt-28</strain>
    </source>
</reference>
<organism evidence="2">
    <name type="scientific">candidate division WOR-3 bacterium</name>
    <dbReference type="NCBI Taxonomy" id="2052148"/>
    <lineage>
        <taxon>Bacteria</taxon>
        <taxon>Bacteria division WOR-3</taxon>
    </lineage>
</organism>